<dbReference type="InterPro" id="IPR036640">
    <property type="entry name" value="ABC1_TM_sf"/>
</dbReference>
<evidence type="ECO:0000256" key="1">
    <source>
        <dbReference type="ARBA" id="ARBA00004128"/>
    </source>
</evidence>
<dbReference type="InterPro" id="IPR050173">
    <property type="entry name" value="ABC_transporter_C-like"/>
</dbReference>
<dbReference type="InterPro" id="IPR011527">
    <property type="entry name" value="ABC1_TM_dom"/>
</dbReference>
<dbReference type="Pfam" id="PF00005">
    <property type="entry name" value="ABC_tran"/>
    <property type="match status" value="2"/>
</dbReference>
<evidence type="ECO:0000256" key="4">
    <source>
        <dbReference type="ARBA" id="ARBA00022737"/>
    </source>
</evidence>
<feature type="domain" description="ABC transporter" evidence="11">
    <location>
        <begin position="1057"/>
        <end position="1292"/>
    </location>
</feature>
<dbReference type="SMART" id="SM00382">
    <property type="entry name" value="AAA"/>
    <property type="match status" value="2"/>
</dbReference>
<feature type="compositionally biased region" description="Polar residues" evidence="9">
    <location>
        <begin position="24"/>
        <end position="35"/>
    </location>
</feature>
<keyword evidence="3 10" id="KW-0812">Transmembrane</keyword>
<dbReference type="PROSITE" id="PS50929">
    <property type="entry name" value="ABC_TM1F"/>
    <property type="match status" value="2"/>
</dbReference>
<evidence type="ECO:0000313" key="14">
    <source>
        <dbReference type="Proteomes" id="UP001162060"/>
    </source>
</evidence>
<dbReference type="FunFam" id="3.40.50.300:FF:000163">
    <property type="entry name" value="Multidrug resistance-associated protein member 4"/>
    <property type="match status" value="1"/>
</dbReference>
<feature type="transmembrane region" description="Helical" evidence="10">
    <location>
        <begin position="865"/>
        <end position="881"/>
    </location>
</feature>
<feature type="transmembrane region" description="Helical" evidence="10">
    <location>
        <begin position="718"/>
        <end position="738"/>
    </location>
</feature>
<dbReference type="InterPro" id="IPR003593">
    <property type="entry name" value="AAA+_ATPase"/>
</dbReference>
<proteinExistence type="predicted"/>
<evidence type="ECO:0000259" key="12">
    <source>
        <dbReference type="PROSITE" id="PS50929"/>
    </source>
</evidence>
<evidence type="ECO:0000256" key="7">
    <source>
        <dbReference type="ARBA" id="ARBA00022989"/>
    </source>
</evidence>
<dbReference type="SUPFAM" id="SSF90123">
    <property type="entry name" value="ABC transporter transmembrane region"/>
    <property type="match status" value="2"/>
</dbReference>
<evidence type="ECO:0000256" key="3">
    <source>
        <dbReference type="ARBA" id="ARBA00022692"/>
    </source>
</evidence>
<feature type="domain" description="ABC transmembrane type-1" evidence="12">
    <location>
        <begin position="731"/>
        <end position="1008"/>
    </location>
</feature>
<dbReference type="InterPro" id="IPR044746">
    <property type="entry name" value="ABCC_6TM_D1"/>
</dbReference>
<evidence type="ECO:0000313" key="13">
    <source>
        <dbReference type="EMBL" id="CAK7940870.1"/>
    </source>
</evidence>
<dbReference type="CDD" id="cd03250">
    <property type="entry name" value="ABCC_MRP_domain1"/>
    <property type="match status" value="1"/>
</dbReference>
<evidence type="ECO:0000256" key="9">
    <source>
        <dbReference type="SAM" id="MobiDB-lite"/>
    </source>
</evidence>
<dbReference type="GO" id="GO:0005774">
    <property type="term" value="C:vacuolar membrane"/>
    <property type="evidence" value="ECO:0007669"/>
    <property type="project" value="UniProtKB-SubCell"/>
</dbReference>
<dbReference type="PROSITE" id="PS50893">
    <property type="entry name" value="ABC_TRANSPORTER_2"/>
    <property type="match status" value="2"/>
</dbReference>
<dbReference type="GO" id="GO:0005524">
    <property type="term" value="F:ATP binding"/>
    <property type="evidence" value="ECO:0007669"/>
    <property type="project" value="UniProtKB-KW"/>
</dbReference>
<keyword evidence="5" id="KW-0547">Nucleotide-binding</keyword>
<evidence type="ECO:0008006" key="15">
    <source>
        <dbReference type="Google" id="ProtNLM"/>
    </source>
</evidence>
<organism evidence="13 14">
    <name type="scientific">Peronospora matthiolae</name>
    <dbReference type="NCBI Taxonomy" id="2874970"/>
    <lineage>
        <taxon>Eukaryota</taxon>
        <taxon>Sar</taxon>
        <taxon>Stramenopiles</taxon>
        <taxon>Oomycota</taxon>
        <taxon>Peronosporomycetes</taxon>
        <taxon>Peronosporales</taxon>
        <taxon>Peronosporaceae</taxon>
        <taxon>Peronospora</taxon>
    </lineage>
</organism>
<dbReference type="SUPFAM" id="SSF52540">
    <property type="entry name" value="P-loop containing nucleoside triphosphate hydrolases"/>
    <property type="match status" value="2"/>
</dbReference>
<gene>
    <name evidence="13" type="ORF">PM001_LOCUS26020</name>
</gene>
<keyword evidence="2" id="KW-0813">Transport</keyword>
<name>A0AAV1V282_9STRA</name>
<dbReference type="GO" id="GO:0016887">
    <property type="term" value="F:ATP hydrolysis activity"/>
    <property type="evidence" value="ECO:0007669"/>
    <property type="project" value="InterPro"/>
</dbReference>
<dbReference type="GO" id="GO:0140359">
    <property type="term" value="F:ABC-type transporter activity"/>
    <property type="evidence" value="ECO:0007669"/>
    <property type="project" value="InterPro"/>
</dbReference>
<dbReference type="InterPro" id="IPR027417">
    <property type="entry name" value="P-loop_NTPase"/>
</dbReference>
<evidence type="ECO:0000256" key="10">
    <source>
        <dbReference type="SAM" id="Phobius"/>
    </source>
</evidence>
<feature type="domain" description="ABC transmembrane type-1" evidence="12">
    <location>
        <begin position="104"/>
        <end position="386"/>
    </location>
</feature>
<dbReference type="Pfam" id="PF00664">
    <property type="entry name" value="ABC_membrane"/>
    <property type="match status" value="2"/>
</dbReference>
<dbReference type="CDD" id="cd03244">
    <property type="entry name" value="ABCC_MRP_domain2"/>
    <property type="match status" value="1"/>
</dbReference>
<comment type="subcellular location">
    <subcellularLocation>
        <location evidence="1">Vacuole membrane</location>
        <topology evidence="1">Multi-pass membrane protein</topology>
    </subcellularLocation>
</comment>
<feature type="region of interest" description="Disordered" evidence="9">
    <location>
        <begin position="1"/>
        <end position="35"/>
    </location>
</feature>
<comment type="caution">
    <text evidence="13">The sequence shown here is derived from an EMBL/GenBank/DDBJ whole genome shotgun (WGS) entry which is preliminary data.</text>
</comment>
<dbReference type="FunFam" id="1.20.1560.10:FF:000013">
    <property type="entry name" value="ABC transporter C family member 2"/>
    <property type="match status" value="1"/>
</dbReference>
<dbReference type="EMBL" id="CAKLBY020000259">
    <property type="protein sequence ID" value="CAK7940870.1"/>
    <property type="molecule type" value="Genomic_DNA"/>
</dbReference>
<evidence type="ECO:0000256" key="8">
    <source>
        <dbReference type="ARBA" id="ARBA00023136"/>
    </source>
</evidence>
<protein>
    <recommendedName>
        <fullName evidence="15">ABC transporter</fullName>
    </recommendedName>
</protein>
<keyword evidence="6" id="KW-0067">ATP-binding</keyword>
<accession>A0AAV1V282</accession>
<dbReference type="Gene3D" id="1.20.1560.10">
    <property type="entry name" value="ABC transporter type 1, transmembrane domain"/>
    <property type="match status" value="2"/>
</dbReference>
<sequence length="1295" mass="143972">MTPNETSPMLPLHAGAETRRLNEPPSQAPVSSPRPNWLSRLTFSSLSPLLDRGASQPLKASDLWPLESADDTVEVTNTLRVAINNSQSLKLSLRQVFFSFNMYLAGTCKLTGDCLTFVRPVCFFALIQYVESPTPAWSSIPSNGYIFSFVLFAASILRTLCLQQCQHLSMREATRVRAALTMLVYEKSLTLSAQTQSSVGLPKLMDLVTVDIDGIFKLWSKIHSVWAAGIHLVIGLILLTQCIGPASLVSAVIMILLPMVKSALSSLTASTSTKLADCTNKRLTFLTDLCQHIRVVKFYAWESELLGQVDALREEERRFQKKMVMWNACRSAIEQAGPVLVSFGTFAAYSYLESKPLTADKAFTAIALFSIIRPTLMTLPQVLPLICIATGSIKRVEAFLHLKQRERVPTARSSSFIDDPSFEIRHATFKWKDTEELLTGAREEGVSLPQLPNVTISVPKGKLTLVVGGAGSGKSALLAAILGELQPEYGVVRFPSRYISYAAQMPYIIDASVQENVLFGAPLDTARLHRVVKCCELEKELVRLPNGFQSEISKDGITLSDDQKQRLSIARALYPKEQELYVFDDPLSALDVHVATRIFHQCFSELTGGLLAGLTRVVSTHAVQFAHLADWIIVMDNMRVVEMGTYQDLTQVTANGKFASMLRMYHPAEEPVVERAIVPDDPAEDLEMIQSDARSNSCVDVSQQDEEKSAGQVSWNVFLSYLVSCGTLSTVGAFVLLFTKQVVSISTDFWLTKWTSNSAAGVDSVFYLTFYAYLGLSTISLGFVGELCCQYAGLRASKQVHHSFLHSVIKGTLRFFHTNSVGCILNRFSHDMYIIDEKLNKAIVQCVTTSLALLSMLVIQSSMAPMLLVLLILLFICSIWYQRYCNKSCLELHRLDRVSRCCLYDHFTQTLNGLATIRAFGVIQQSQSTAALKMNESTRALLSLNLVHCWLSVRLELLSALMTYAVAFFVSRNYLVLSSAMAGLLLCYSQDMTLLLDSIIRSSIDVTDMMTSVQRTRAYRHIESEPVTLLVHHYERFTSLKSRALQLRPHWPEHGRIDFVNVCVKYDRNALPALHGVSFSIEGGEKVGICGRAGAGKSTLLLALYRMVSFDNESSSIYIDQVCTTALTLTELRSRMAIIPRDPVLFAANVRFNLDPTRQSTDHEMWTALGKVGLEAFVKGLDGGLDAELEGGTSFSIGKRQLMGLARAILRNSRILCFDEATTAMDHETDERIQSTIRREFTEATVLTISRRVDTVLDYDKIVVLKEGRIVEIGPPSELRDKRNGEFAGIMLQTL</sequence>
<dbReference type="Proteomes" id="UP001162060">
    <property type="component" value="Unassembled WGS sequence"/>
</dbReference>
<evidence type="ECO:0000256" key="6">
    <source>
        <dbReference type="ARBA" id="ARBA00022840"/>
    </source>
</evidence>
<evidence type="ECO:0000256" key="5">
    <source>
        <dbReference type="ARBA" id="ARBA00022741"/>
    </source>
</evidence>
<feature type="domain" description="ABC transporter" evidence="11">
    <location>
        <begin position="429"/>
        <end position="662"/>
    </location>
</feature>
<evidence type="ECO:0000259" key="11">
    <source>
        <dbReference type="PROSITE" id="PS50893"/>
    </source>
</evidence>
<evidence type="ECO:0000256" key="2">
    <source>
        <dbReference type="ARBA" id="ARBA00022448"/>
    </source>
</evidence>
<dbReference type="Gene3D" id="3.40.50.300">
    <property type="entry name" value="P-loop containing nucleotide triphosphate hydrolases"/>
    <property type="match status" value="2"/>
</dbReference>
<reference evidence="13" key="1">
    <citation type="submission" date="2024-01" db="EMBL/GenBank/DDBJ databases">
        <authorList>
            <person name="Webb A."/>
        </authorList>
    </citation>
    <scope>NUCLEOTIDE SEQUENCE</scope>
    <source>
        <strain evidence="13">Pm1</strain>
    </source>
</reference>
<dbReference type="PANTHER" id="PTHR24223:SF443">
    <property type="entry name" value="MULTIDRUG-RESISTANCE LIKE PROTEIN 1, ISOFORM I"/>
    <property type="match status" value="1"/>
</dbReference>
<dbReference type="CDD" id="cd18579">
    <property type="entry name" value="ABC_6TM_ABCC_D1"/>
    <property type="match status" value="1"/>
</dbReference>
<dbReference type="PANTHER" id="PTHR24223">
    <property type="entry name" value="ATP-BINDING CASSETTE SUB-FAMILY C"/>
    <property type="match status" value="1"/>
</dbReference>
<keyword evidence="7 10" id="KW-1133">Transmembrane helix</keyword>
<feature type="transmembrane region" description="Helical" evidence="10">
    <location>
        <begin position="961"/>
        <end position="986"/>
    </location>
</feature>
<dbReference type="InterPro" id="IPR003439">
    <property type="entry name" value="ABC_transporter-like_ATP-bd"/>
</dbReference>
<keyword evidence="8 10" id="KW-0472">Membrane</keyword>
<keyword evidence="4" id="KW-0677">Repeat</keyword>